<evidence type="ECO:0000256" key="4">
    <source>
        <dbReference type="ARBA" id="ARBA00022496"/>
    </source>
</evidence>
<name>A0A858RC34_9PROT</name>
<feature type="domain" description="TonB-dependent receptor-like beta-barrel" evidence="14">
    <location>
        <begin position="279"/>
        <end position="683"/>
    </location>
</feature>
<keyword evidence="17" id="KW-1185">Reference proteome</keyword>
<organism evidence="16 17">
    <name type="scientific">Aerophototrophica crusticola</name>
    <dbReference type="NCBI Taxonomy" id="1709002"/>
    <lineage>
        <taxon>Bacteria</taxon>
        <taxon>Pseudomonadati</taxon>
        <taxon>Pseudomonadota</taxon>
        <taxon>Alphaproteobacteria</taxon>
        <taxon>Rhodospirillales</taxon>
        <taxon>Rhodospirillaceae</taxon>
        <taxon>Aerophototrophica</taxon>
    </lineage>
</organism>
<keyword evidence="10 11" id="KW-0998">Cell outer membrane</keyword>
<evidence type="ECO:0000256" key="6">
    <source>
        <dbReference type="ARBA" id="ARBA00023004"/>
    </source>
</evidence>
<dbReference type="KEGG" id="acru:HHL28_00170"/>
<reference evidence="16" key="1">
    <citation type="submission" date="2020-04" db="EMBL/GenBank/DDBJ databases">
        <title>A desert anoxygenic phototrophic bacterium fixes CO2 using RubisCO under aerobic conditions.</title>
        <authorList>
            <person name="Tang K."/>
        </authorList>
    </citation>
    <scope>NUCLEOTIDE SEQUENCE [LARGE SCALE GENOMIC DNA]</scope>
    <source>
        <strain evidence="16">MIMtkB3</strain>
    </source>
</reference>
<keyword evidence="13" id="KW-0732">Signal</keyword>
<dbReference type="InterPro" id="IPR039426">
    <property type="entry name" value="TonB-dep_rcpt-like"/>
</dbReference>
<dbReference type="GO" id="GO:0006826">
    <property type="term" value="P:iron ion transport"/>
    <property type="evidence" value="ECO:0007669"/>
    <property type="project" value="UniProtKB-KW"/>
</dbReference>
<evidence type="ECO:0000256" key="13">
    <source>
        <dbReference type="SAM" id="SignalP"/>
    </source>
</evidence>
<keyword evidence="4" id="KW-0410">Iron transport</keyword>
<keyword evidence="2 11" id="KW-0813">Transport</keyword>
<protein>
    <submittedName>
        <fullName evidence="16">TonB-dependent receptor</fullName>
    </submittedName>
</protein>
<feature type="signal peptide" evidence="13">
    <location>
        <begin position="1"/>
        <end position="29"/>
    </location>
</feature>
<evidence type="ECO:0000256" key="8">
    <source>
        <dbReference type="ARBA" id="ARBA00023077"/>
    </source>
</evidence>
<keyword evidence="7" id="KW-0406">Ion transport</keyword>
<proteinExistence type="inferred from homology"/>
<evidence type="ECO:0000256" key="1">
    <source>
        <dbReference type="ARBA" id="ARBA00004571"/>
    </source>
</evidence>
<dbReference type="AlphaFoldDB" id="A0A858RC34"/>
<evidence type="ECO:0000256" key="10">
    <source>
        <dbReference type="ARBA" id="ARBA00023237"/>
    </source>
</evidence>
<evidence type="ECO:0000256" key="9">
    <source>
        <dbReference type="ARBA" id="ARBA00023136"/>
    </source>
</evidence>
<accession>A0A858RC34</accession>
<sequence>MGTGSLARLLLAGSAVVGLTAATTSAAHAQQPTQQAAVLEEIIVTATKRAENLQEVPVSVGTVAPDKLEAVMSAGVDLLALSGSVPSLYAESTFARTFPRFYIRGLGNSDFDLNSTQPVGVVLDEVVQENPLLRGFPLFDIARVEVLRGPQGTLFGRNTPAGTISFISNKPSEKTEAYFNASYGKYNTLETEGAVGGAVIDGVLSARLSLLYERRDDFVDNTFTGEDDALGGYNEAAARLQFLYDKGGPLTALFNVHARDLDGTARIFRANIIQRGSNDLVPGFRRNQVFQNGQNDLDVSSRGGSLRVEYDLGSVLLTSITGYETVEVYTRGDIDGGVSGTGPGFIPFDSETADEIPDHAQWTQEVRLTSQGSGPFRWQAGVFYFNEDVDARGYSYGNPTDPRGISHFIDSNQESTSWAVFGQANYDITDQLTLTGGLRYNDDEKDYTVSRTVRPGAFVPASGPVGTRTGAASVSGDRITWDVSLTYKATDDINLFGRVASGYRAPSISGRVLFPANLTGGASLNSDISTASAEKIMSYEAGVKSDLWGNKARLNLTGFYSDIKDQQFVAVGGATNVTRLLNADKGIAYGFEAELELLPVDNLLLTGGLSYNYTEIDDPNLPVAPCGGGCTVTDPLFSATSTNVRIDGNPFPNAPKWLFTATARYSIPLGTGEAYIFTDWNYRSKVNFFLYESREFQSDSKIEGGLKIGYLSEGERFGFAVFGRNITNAKELEGAIDFNNLTGIVTEAPFYGVEVTAKF</sequence>
<dbReference type="GO" id="GO:0009279">
    <property type="term" value="C:cell outer membrane"/>
    <property type="evidence" value="ECO:0007669"/>
    <property type="project" value="UniProtKB-SubCell"/>
</dbReference>
<dbReference type="InterPro" id="IPR036942">
    <property type="entry name" value="Beta-barrel_TonB_sf"/>
</dbReference>
<comment type="subcellular location">
    <subcellularLocation>
        <location evidence="1 11">Cell outer membrane</location>
        <topology evidence="1 11">Multi-pass membrane protein</topology>
    </subcellularLocation>
</comment>
<keyword evidence="6" id="KW-0408">Iron</keyword>
<dbReference type="Proteomes" id="UP000501891">
    <property type="component" value="Chromosome"/>
</dbReference>
<keyword evidence="9 11" id="KW-0472">Membrane</keyword>
<dbReference type="InterPro" id="IPR000531">
    <property type="entry name" value="Beta-barrel_TonB"/>
</dbReference>
<evidence type="ECO:0000313" key="16">
    <source>
        <dbReference type="EMBL" id="QJE74712.1"/>
    </source>
</evidence>
<keyword evidence="5 11" id="KW-0812">Transmembrane</keyword>
<evidence type="ECO:0000256" key="12">
    <source>
        <dbReference type="RuleBase" id="RU003357"/>
    </source>
</evidence>
<dbReference type="Pfam" id="PF00593">
    <property type="entry name" value="TonB_dep_Rec_b-barrel"/>
    <property type="match status" value="1"/>
</dbReference>
<keyword evidence="16" id="KW-0675">Receptor</keyword>
<dbReference type="PANTHER" id="PTHR32552:SF81">
    <property type="entry name" value="TONB-DEPENDENT OUTER MEMBRANE RECEPTOR"/>
    <property type="match status" value="1"/>
</dbReference>
<evidence type="ECO:0000256" key="7">
    <source>
        <dbReference type="ARBA" id="ARBA00023065"/>
    </source>
</evidence>
<evidence type="ECO:0000256" key="2">
    <source>
        <dbReference type="ARBA" id="ARBA00022448"/>
    </source>
</evidence>
<dbReference type="InterPro" id="IPR012910">
    <property type="entry name" value="Plug_dom"/>
</dbReference>
<evidence type="ECO:0000256" key="5">
    <source>
        <dbReference type="ARBA" id="ARBA00022692"/>
    </source>
</evidence>
<feature type="chain" id="PRO_5032874803" evidence="13">
    <location>
        <begin position="30"/>
        <end position="759"/>
    </location>
</feature>
<dbReference type="EMBL" id="CP051775">
    <property type="protein sequence ID" value="QJE74712.1"/>
    <property type="molecule type" value="Genomic_DNA"/>
</dbReference>
<evidence type="ECO:0000256" key="11">
    <source>
        <dbReference type="PROSITE-ProRule" id="PRU01360"/>
    </source>
</evidence>
<gene>
    <name evidence="16" type="ORF">HHL28_00170</name>
</gene>
<evidence type="ECO:0000256" key="3">
    <source>
        <dbReference type="ARBA" id="ARBA00022452"/>
    </source>
</evidence>
<keyword evidence="8 12" id="KW-0798">TonB box</keyword>
<dbReference type="PANTHER" id="PTHR32552">
    <property type="entry name" value="FERRICHROME IRON RECEPTOR-RELATED"/>
    <property type="match status" value="1"/>
</dbReference>
<feature type="domain" description="TonB-dependent receptor plug" evidence="15">
    <location>
        <begin position="53"/>
        <end position="163"/>
    </location>
</feature>
<dbReference type="SUPFAM" id="SSF56935">
    <property type="entry name" value="Porins"/>
    <property type="match status" value="1"/>
</dbReference>
<evidence type="ECO:0000313" key="17">
    <source>
        <dbReference type="Proteomes" id="UP000501891"/>
    </source>
</evidence>
<comment type="similarity">
    <text evidence="11 12">Belongs to the TonB-dependent receptor family.</text>
</comment>
<keyword evidence="3 11" id="KW-1134">Transmembrane beta strand</keyword>
<evidence type="ECO:0000259" key="14">
    <source>
        <dbReference type="Pfam" id="PF00593"/>
    </source>
</evidence>
<evidence type="ECO:0000259" key="15">
    <source>
        <dbReference type="Pfam" id="PF07715"/>
    </source>
</evidence>
<dbReference type="PROSITE" id="PS52016">
    <property type="entry name" value="TONB_DEPENDENT_REC_3"/>
    <property type="match status" value="1"/>
</dbReference>
<dbReference type="Pfam" id="PF07715">
    <property type="entry name" value="Plug"/>
    <property type="match status" value="1"/>
</dbReference>
<dbReference type="Gene3D" id="2.40.170.20">
    <property type="entry name" value="TonB-dependent receptor, beta-barrel domain"/>
    <property type="match status" value="1"/>
</dbReference>